<dbReference type="AlphaFoldDB" id="A0A6H1TYR5"/>
<feature type="transmembrane region" description="Helical" evidence="1">
    <location>
        <begin position="65"/>
        <end position="83"/>
    </location>
</feature>
<dbReference type="Proteomes" id="UP000500857">
    <property type="component" value="Chromosome"/>
</dbReference>
<gene>
    <name evidence="2" type="ORF">HCG48_15070</name>
</gene>
<dbReference type="EMBL" id="CP051167">
    <property type="protein sequence ID" value="QIZ71742.1"/>
    <property type="molecule type" value="Genomic_DNA"/>
</dbReference>
<dbReference type="KEGG" id="oxy:HCG48_15070"/>
<feature type="transmembrane region" description="Helical" evidence="1">
    <location>
        <begin position="12"/>
        <end position="32"/>
    </location>
</feature>
<dbReference type="RefSeq" id="WP_168569894.1">
    <property type="nucleotide sequence ID" value="NZ_CP051167.1"/>
</dbReference>
<proteinExistence type="predicted"/>
<evidence type="ECO:0000313" key="2">
    <source>
        <dbReference type="EMBL" id="QIZ71742.1"/>
    </source>
</evidence>
<keyword evidence="1" id="KW-0472">Membrane</keyword>
<keyword evidence="3" id="KW-1185">Reference proteome</keyword>
<evidence type="ECO:0000256" key="1">
    <source>
        <dbReference type="SAM" id="Phobius"/>
    </source>
</evidence>
<name>A0A6H1TYR5_9CYAN</name>
<feature type="transmembrane region" description="Helical" evidence="1">
    <location>
        <begin position="95"/>
        <end position="113"/>
    </location>
</feature>
<accession>A0A6H1TYR5</accession>
<feature type="transmembrane region" description="Helical" evidence="1">
    <location>
        <begin position="143"/>
        <end position="162"/>
    </location>
</feature>
<keyword evidence="1" id="KW-1133">Transmembrane helix</keyword>
<keyword evidence="1" id="KW-0812">Transmembrane</keyword>
<reference evidence="2 3" key="1">
    <citation type="submission" date="2020-04" db="EMBL/GenBank/DDBJ databases">
        <authorList>
            <person name="Basu S."/>
            <person name="Maruthanayagam V."/>
            <person name="Chakraborty S."/>
            <person name="Pramanik A."/>
            <person name="Mukherjee J."/>
            <person name="Brink B."/>
        </authorList>
    </citation>
    <scope>NUCLEOTIDE SEQUENCE [LARGE SCALE GENOMIC DNA]</scope>
    <source>
        <strain evidence="2 3">AP17</strain>
    </source>
</reference>
<evidence type="ECO:0000313" key="3">
    <source>
        <dbReference type="Proteomes" id="UP000500857"/>
    </source>
</evidence>
<protein>
    <submittedName>
        <fullName evidence="2">DUF4149 domain-containing protein</fullName>
    </submittedName>
</protein>
<sequence>MAIIPTIEVRKPAWHTIAMFALGFWLSAIAVVDLVVMPTMYAAGMTVESGFASAGYVMFGTFNRIELLCAAVVLTGLLTMVYRHRSERNWGKTEVILSVILLGIVLAQTYALTPQMSALGIQLNWLDSEVSVPALMDGMHESYWFLELIKLGCGGFLLSWLYRKTKEDELLAQ</sequence>
<organism evidence="2 3">
    <name type="scientific">Oxynema aestuarii AP17</name>
    <dbReference type="NCBI Taxonomy" id="2064643"/>
    <lineage>
        <taxon>Bacteria</taxon>
        <taxon>Bacillati</taxon>
        <taxon>Cyanobacteriota</taxon>
        <taxon>Cyanophyceae</taxon>
        <taxon>Oscillatoriophycideae</taxon>
        <taxon>Oscillatoriales</taxon>
        <taxon>Oscillatoriaceae</taxon>
        <taxon>Oxynema</taxon>
        <taxon>Oxynema aestuarii</taxon>
    </lineage>
</organism>